<reference evidence="11" key="1">
    <citation type="submission" date="2019-09" db="EMBL/GenBank/DDBJ databases">
        <title>Bird 10,000 Genomes (B10K) Project - Family phase.</title>
        <authorList>
            <person name="Zhang G."/>
        </authorList>
    </citation>
    <scope>NUCLEOTIDE SEQUENCE</scope>
    <source>
        <strain evidence="11">B10K-DU-001-08</strain>
        <tissue evidence="11">Muscle</tissue>
    </source>
</reference>
<feature type="compositionally biased region" description="Basic and acidic residues" evidence="9">
    <location>
        <begin position="11"/>
        <end position="21"/>
    </location>
</feature>
<feature type="active site" evidence="7">
    <location>
        <position position="201"/>
    </location>
</feature>
<name>A0A851NGG6_9GALL</name>
<evidence type="ECO:0000256" key="9">
    <source>
        <dbReference type="SAM" id="MobiDB-lite"/>
    </source>
</evidence>
<dbReference type="SUPFAM" id="SSF55120">
    <property type="entry name" value="Pseudouridine synthase"/>
    <property type="match status" value="1"/>
</dbReference>
<dbReference type="GO" id="GO:0000455">
    <property type="term" value="P:enzyme-directed rRNA pseudouridine synthesis"/>
    <property type="evidence" value="ECO:0007669"/>
    <property type="project" value="TreeGrafter"/>
</dbReference>
<evidence type="ECO:0000256" key="5">
    <source>
        <dbReference type="ARBA" id="ARBA00023235"/>
    </source>
</evidence>
<evidence type="ECO:0000256" key="1">
    <source>
        <dbReference type="ARBA" id="ARBA00001166"/>
    </source>
</evidence>
<keyword evidence="4" id="KW-0507">mRNA processing</keyword>
<dbReference type="PANTHER" id="PTHR21600">
    <property type="entry name" value="MITOCHONDRIAL RNA PSEUDOURIDINE SYNTHASE"/>
    <property type="match status" value="1"/>
</dbReference>
<comment type="function">
    <text evidence="8">Responsible for synthesis of pseudouridine from uracil.</text>
</comment>
<comment type="catalytic activity">
    <reaction evidence="1">
        <text>a uridine in mRNA = a pseudouridine in mRNA</text>
        <dbReference type="Rhea" id="RHEA:56644"/>
        <dbReference type="Rhea" id="RHEA-COMP:14658"/>
        <dbReference type="Rhea" id="RHEA-COMP:14659"/>
        <dbReference type="ChEBI" id="CHEBI:65314"/>
        <dbReference type="ChEBI" id="CHEBI:65315"/>
    </reaction>
</comment>
<keyword evidence="5 8" id="KW-0413">Isomerase</keyword>
<proteinExistence type="inferred from homology"/>
<evidence type="ECO:0000259" key="10">
    <source>
        <dbReference type="Pfam" id="PF00849"/>
    </source>
</evidence>
<keyword evidence="12" id="KW-1185">Reference proteome</keyword>
<dbReference type="NCBIfam" id="TIGR00005">
    <property type="entry name" value="rluA_subfam"/>
    <property type="match status" value="1"/>
</dbReference>
<gene>
    <name evidence="11" type="primary">Rpusd2</name>
    <name evidence="11" type="ORF">PENPIL_R11053</name>
</gene>
<organism evidence="11 12">
    <name type="scientific">Penelope pileata</name>
    <dbReference type="NCBI Taxonomy" id="1118817"/>
    <lineage>
        <taxon>Eukaryota</taxon>
        <taxon>Metazoa</taxon>
        <taxon>Chordata</taxon>
        <taxon>Craniata</taxon>
        <taxon>Vertebrata</taxon>
        <taxon>Euteleostomi</taxon>
        <taxon>Archelosauria</taxon>
        <taxon>Archosauria</taxon>
        <taxon>Dinosauria</taxon>
        <taxon>Saurischia</taxon>
        <taxon>Theropoda</taxon>
        <taxon>Coelurosauria</taxon>
        <taxon>Aves</taxon>
        <taxon>Neognathae</taxon>
        <taxon>Galloanserae</taxon>
        <taxon>Galliformes</taxon>
        <taxon>Cracidae</taxon>
        <taxon>Penelope</taxon>
    </lineage>
</organism>
<sequence>MAEPGPGPKAGSEEVKEEKEAAAPARKKRRLAAGERYVPPPRKLSTGVSFSAAHFAETSYYFEGGLRKVRPYYYDFRTYCKGRWVGRSLLHVFSTEFRAQPLSYYRAAARAGRLRLNEEPVRDLDIVLKNNDFLRNTVHRHEPPVTAQPIQILAENEEVVVVDKPSSLPVHPCGRFRHNTVIFILGKEHNLKELHTIHRLDRMTSGVLMFAKTVEVSKRIDEQVRERQLEKEYVCRVVGEFPEHEVVCEEPILVVSYKVGVCRVDPKGKFCKTIFQRLSYNGKSSVVKCLPRTGRTHQIRVHLQYLGYPIVNDPIYNMEAWGPEKGKGGNIGKTDEELLKALVEEHRSKQSLDILGISEEDLNSNAENKDSGHSSECTESVQSDPLSENSCPAEDLKGSERNKIVCLLNSDSNLETREKNTELGTSENESGQTGGKSSEETDPLCVECKMTRRDPSPKELVMYLHALRYKGAEFDYCSKMPEWAMEDWEE</sequence>
<dbReference type="Pfam" id="PF00849">
    <property type="entry name" value="PseudoU_synth_2"/>
    <property type="match status" value="1"/>
</dbReference>
<dbReference type="GO" id="GO:0006397">
    <property type="term" value="P:mRNA processing"/>
    <property type="evidence" value="ECO:0007669"/>
    <property type="project" value="UniProtKB-KW"/>
</dbReference>
<dbReference type="CDD" id="cd02557">
    <property type="entry name" value="PseudoU_synth_ScRIB2"/>
    <property type="match status" value="1"/>
</dbReference>
<accession>A0A851NGG6</accession>
<dbReference type="InterPro" id="IPR020103">
    <property type="entry name" value="PsdUridine_synth_cat_dom_sf"/>
</dbReference>
<dbReference type="FunFam" id="3.30.2350.10:FF:000010">
    <property type="entry name" value="RNA pseudouridine synthase domain-containing 2"/>
    <property type="match status" value="1"/>
</dbReference>
<comment type="catalytic activity">
    <reaction evidence="8">
        <text>a uridine in RNA = a pseudouridine in RNA</text>
        <dbReference type="Rhea" id="RHEA:48348"/>
        <dbReference type="Rhea" id="RHEA-COMP:12068"/>
        <dbReference type="Rhea" id="RHEA-COMP:12069"/>
        <dbReference type="ChEBI" id="CHEBI:65314"/>
        <dbReference type="ChEBI" id="CHEBI:65315"/>
    </reaction>
</comment>
<dbReference type="Gene3D" id="3.30.2350.10">
    <property type="entry name" value="Pseudouridine synthase"/>
    <property type="match status" value="1"/>
</dbReference>
<dbReference type="GO" id="GO:0003723">
    <property type="term" value="F:RNA binding"/>
    <property type="evidence" value="ECO:0007669"/>
    <property type="project" value="InterPro"/>
</dbReference>
<evidence type="ECO:0000256" key="3">
    <source>
        <dbReference type="ARBA" id="ARBA00022553"/>
    </source>
</evidence>
<evidence type="ECO:0000256" key="8">
    <source>
        <dbReference type="RuleBase" id="RU362028"/>
    </source>
</evidence>
<dbReference type="PROSITE" id="PS01129">
    <property type="entry name" value="PSI_RLU"/>
    <property type="match status" value="1"/>
</dbReference>
<dbReference type="InterPro" id="IPR006224">
    <property type="entry name" value="PsdUridine_synth_RluA-like_CS"/>
</dbReference>
<dbReference type="Proteomes" id="UP000613066">
    <property type="component" value="Unassembled WGS sequence"/>
</dbReference>
<feature type="region of interest" description="Disordered" evidence="9">
    <location>
        <begin position="354"/>
        <end position="395"/>
    </location>
</feature>
<dbReference type="OrthoDB" id="424794at2759"/>
<feature type="region of interest" description="Disordered" evidence="9">
    <location>
        <begin position="1"/>
        <end position="38"/>
    </location>
</feature>
<feature type="non-terminal residue" evidence="11">
    <location>
        <position position="490"/>
    </location>
</feature>
<evidence type="ECO:0000256" key="4">
    <source>
        <dbReference type="ARBA" id="ARBA00022664"/>
    </source>
</evidence>
<dbReference type="GO" id="GO:0009982">
    <property type="term" value="F:pseudouridine synthase activity"/>
    <property type="evidence" value="ECO:0007669"/>
    <property type="project" value="InterPro"/>
</dbReference>
<feature type="region of interest" description="Disordered" evidence="9">
    <location>
        <begin position="416"/>
        <end position="442"/>
    </location>
</feature>
<dbReference type="InterPro" id="IPR006145">
    <property type="entry name" value="PsdUridine_synth_RsuA/RluA"/>
</dbReference>
<dbReference type="PANTHER" id="PTHR21600:SF40">
    <property type="entry name" value="PSEUDOURIDYLATE SYNTHASE RPUSD2"/>
    <property type="match status" value="1"/>
</dbReference>
<dbReference type="EMBL" id="WBMW01001779">
    <property type="protein sequence ID" value="NXC41301.1"/>
    <property type="molecule type" value="Genomic_DNA"/>
</dbReference>
<feature type="compositionally biased region" description="Polar residues" evidence="9">
    <location>
        <begin position="374"/>
        <end position="390"/>
    </location>
</feature>
<protein>
    <recommendedName>
        <fullName evidence="8">Pseudouridine synthase</fullName>
        <ecNumber evidence="8">5.4.99.-</ecNumber>
    </recommendedName>
</protein>
<evidence type="ECO:0000256" key="6">
    <source>
        <dbReference type="ARBA" id="ARBA00057241"/>
    </source>
</evidence>
<keyword evidence="3" id="KW-0597">Phosphoprotein</keyword>
<evidence type="ECO:0000256" key="7">
    <source>
        <dbReference type="PIRSR" id="PIRSR606225-1"/>
    </source>
</evidence>
<dbReference type="InterPro" id="IPR006225">
    <property type="entry name" value="PsdUridine_synth_RluC/D"/>
</dbReference>
<dbReference type="InterPro" id="IPR050188">
    <property type="entry name" value="RluA_PseudoU_synthase"/>
</dbReference>
<comment type="function">
    <text evidence="6">Pseudouridine synthase that catalyzes pseudouridylation of mRNAs.</text>
</comment>
<dbReference type="AlphaFoldDB" id="A0A851NGG6"/>
<evidence type="ECO:0000313" key="11">
    <source>
        <dbReference type="EMBL" id="NXC41301.1"/>
    </source>
</evidence>
<dbReference type="EC" id="5.4.99.-" evidence="8"/>
<evidence type="ECO:0000256" key="2">
    <source>
        <dbReference type="ARBA" id="ARBA00010876"/>
    </source>
</evidence>
<comment type="caution">
    <text evidence="11">The sequence shown here is derived from an EMBL/GenBank/DDBJ whole genome shotgun (WGS) entry which is preliminary data.</text>
</comment>
<evidence type="ECO:0000313" key="12">
    <source>
        <dbReference type="Proteomes" id="UP000613066"/>
    </source>
</evidence>
<feature type="domain" description="Pseudouridine synthase RsuA/RluA-like" evidence="10">
    <location>
        <begin position="159"/>
        <end position="304"/>
    </location>
</feature>
<comment type="similarity">
    <text evidence="2 8">Belongs to the pseudouridine synthase RluA family.</text>
</comment>
<feature type="non-terminal residue" evidence="11">
    <location>
        <position position="1"/>
    </location>
</feature>
<feature type="compositionally biased region" description="Polar residues" evidence="9">
    <location>
        <begin position="422"/>
        <end position="431"/>
    </location>
</feature>